<name>B1G367_PARG4</name>
<dbReference type="PANTHER" id="PTHR30055">
    <property type="entry name" value="HTH-TYPE TRANSCRIPTIONAL REGULATOR RUTR"/>
    <property type="match status" value="1"/>
</dbReference>
<dbReference type="InterPro" id="IPR050109">
    <property type="entry name" value="HTH-type_TetR-like_transc_reg"/>
</dbReference>
<dbReference type="Pfam" id="PF21597">
    <property type="entry name" value="TetR_C_43"/>
    <property type="match status" value="1"/>
</dbReference>
<dbReference type="InterPro" id="IPR001647">
    <property type="entry name" value="HTH_TetR"/>
</dbReference>
<dbReference type="AlphaFoldDB" id="B1G367"/>
<dbReference type="Pfam" id="PF00440">
    <property type="entry name" value="TetR_N"/>
    <property type="match status" value="1"/>
</dbReference>
<evidence type="ECO:0000256" key="3">
    <source>
        <dbReference type="ARBA" id="ARBA00023163"/>
    </source>
</evidence>
<evidence type="ECO:0000313" key="7">
    <source>
        <dbReference type="Proteomes" id="UP000005045"/>
    </source>
</evidence>
<evidence type="ECO:0000313" key="6">
    <source>
        <dbReference type="EMBL" id="EDT09426.1"/>
    </source>
</evidence>
<organism evidence="6 7">
    <name type="scientific">Paraburkholderia graminis (strain ATCC 700544 / DSM 17151 / LMG 18924 / NCIMB 13744 / C4D1M)</name>
    <dbReference type="NCBI Taxonomy" id="396598"/>
    <lineage>
        <taxon>Bacteria</taxon>
        <taxon>Pseudomonadati</taxon>
        <taxon>Pseudomonadota</taxon>
        <taxon>Betaproteobacteria</taxon>
        <taxon>Burkholderiales</taxon>
        <taxon>Burkholderiaceae</taxon>
        <taxon>Paraburkholderia</taxon>
    </lineage>
</organism>
<dbReference type="GO" id="GO:0003700">
    <property type="term" value="F:DNA-binding transcription factor activity"/>
    <property type="evidence" value="ECO:0007669"/>
    <property type="project" value="TreeGrafter"/>
</dbReference>
<feature type="DNA-binding region" description="H-T-H motif" evidence="4">
    <location>
        <begin position="28"/>
        <end position="47"/>
    </location>
</feature>
<dbReference type="OrthoDB" id="9089941at2"/>
<dbReference type="Gene3D" id="1.10.357.10">
    <property type="entry name" value="Tetracycline Repressor, domain 2"/>
    <property type="match status" value="1"/>
</dbReference>
<keyword evidence="1" id="KW-0805">Transcription regulation</keyword>
<proteinExistence type="predicted"/>
<dbReference type="PROSITE" id="PS50977">
    <property type="entry name" value="HTH_TETR_2"/>
    <property type="match status" value="1"/>
</dbReference>
<dbReference type="GO" id="GO:0000976">
    <property type="term" value="F:transcription cis-regulatory region binding"/>
    <property type="evidence" value="ECO:0007669"/>
    <property type="project" value="TreeGrafter"/>
</dbReference>
<accession>B1G367</accession>
<sequence length="191" mass="20775">MRADARKNYSHLLEVARDVISEHGADASMRDIARRADVGLATVLRHFPTREALFEALLREHLDALTQKAAELEASSPPDEAFVSWFREGVAFVHSYNGVVALMASAHADPESALYASCAAVHSAGERLLLRAQAEGTARADMNGIDLFALMSALGWVVDQPSFAPRADYLFDFIAGAMLTNRSSKDVKKAT</sequence>
<evidence type="ECO:0000256" key="1">
    <source>
        <dbReference type="ARBA" id="ARBA00023015"/>
    </source>
</evidence>
<keyword evidence="2 4" id="KW-0238">DNA-binding</keyword>
<dbReference type="PANTHER" id="PTHR30055:SF234">
    <property type="entry name" value="HTH-TYPE TRANSCRIPTIONAL REGULATOR BETI"/>
    <property type="match status" value="1"/>
</dbReference>
<dbReference type="EMBL" id="ABLD01000011">
    <property type="protein sequence ID" value="EDT09426.1"/>
    <property type="molecule type" value="Genomic_DNA"/>
</dbReference>
<dbReference type="PRINTS" id="PR00455">
    <property type="entry name" value="HTHTETR"/>
</dbReference>
<comment type="caution">
    <text evidence="6">The sequence shown here is derived from an EMBL/GenBank/DDBJ whole genome shotgun (WGS) entry which is preliminary data.</text>
</comment>
<feature type="domain" description="HTH tetR-type" evidence="5">
    <location>
        <begin position="6"/>
        <end position="65"/>
    </location>
</feature>
<dbReference type="InterPro" id="IPR009057">
    <property type="entry name" value="Homeodomain-like_sf"/>
</dbReference>
<dbReference type="Proteomes" id="UP000005045">
    <property type="component" value="Unassembled WGS sequence"/>
</dbReference>
<reference evidence="6 7" key="1">
    <citation type="submission" date="2008-03" db="EMBL/GenBank/DDBJ databases">
        <title>Sequencing of the draft genome and assembly of Burkholderia graminis C4D1M.</title>
        <authorList>
            <consortium name="US DOE Joint Genome Institute (JGI-PGF)"/>
            <person name="Copeland A."/>
            <person name="Lucas S."/>
            <person name="Lapidus A."/>
            <person name="Glavina del Rio T."/>
            <person name="Dalin E."/>
            <person name="Tice H."/>
            <person name="Bruce D."/>
            <person name="Goodwin L."/>
            <person name="Pitluck S."/>
            <person name="Larimer F."/>
            <person name="Land M.L."/>
            <person name="Hauser L."/>
            <person name="Tiedje J."/>
            <person name="Richardson P."/>
        </authorList>
    </citation>
    <scope>NUCLEOTIDE SEQUENCE [LARGE SCALE GENOMIC DNA]</scope>
    <source>
        <strain evidence="7">ATCC 700544 / DSM 17151 / LMG 18924 / NCIMB 13744 / C4D1M</strain>
    </source>
</reference>
<evidence type="ECO:0000256" key="2">
    <source>
        <dbReference type="ARBA" id="ARBA00023125"/>
    </source>
</evidence>
<gene>
    <name evidence="6" type="ORF">BgramDRAFT_3804</name>
</gene>
<dbReference type="RefSeq" id="WP_006050374.1">
    <property type="nucleotide sequence ID" value="NZ_ABLD01000011.1"/>
</dbReference>
<keyword evidence="7" id="KW-1185">Reference proteome</keyword>
<protein>
    <submittedName>
        <fullName evidence="6">Transcriptional regulator, TetR family</fullName>
    </submittedName>
</protein>
<dbReference type="InterPro" id="IPR049445">
    <property type="entry name" value="TetR_SbtR-like_C"/>
</dbReference>
<dbReference type="SUPFAM" id="SSF48498">
    <property type="entry name" value="Tetracyclin repressor-like, C-terminal domain"/>
    <property type="match status" value="1"/>
</dbReference>
<dbReference type="InterPro" id="IPR036271">
    <property type="entry name" value="Tet_transcr_reg_TetR-rel_C_sf"/>
</dbReference>
<dbReference type="SUPFAM" id="SSF46689">
    <property type="entry name" value="Homeodomain-like"/>
    <property type="match status" value="1"/>
</dbReference>
<evidence type="ECO:0000259" key="5">
    <source>
        <dbReference type="PROSITE" id="PS50977"/>
    </source>
</evidence>
<keyword evidence="3" id="KW-0804">Transcription</keyword>
<evidence type="ECO:0000256" key="4">
    <source>
        <dbReference type="PROSITE-ProRule" id="PRU00335"/>
    </source>
</evidence>